<dbReference type="Proteomes" id="UP001059480">
    <property type="component" value="Unassembled WGS sequence"/>
</dbReference>
<organism evidence="1 2">
    <name type="scientific">Granulicatella seriolae</name>
    <dbReference type="NCBI Taxonomy" id="2967226"/>
    <lineage>
        <taxon>Bacteria</taxon>
        <taxon>Bacillati</taxon>
        <taxon>Bacillota</taxon>
        <taxon>Bacilli</taxon>
        <taxon>Lactobacillales</taxon>
        <taxon>Carnobacteriaceae</taxon>
        <taxon>Granulicatella</taxon>
    </lineage>
</organism>
<reference evidence="1" key="1">
    <citation type="submission" date="2022-07" db="EMBL/GenBank/DDBJ databases">
        <authorList>
            <person name="Jung M.-Y."/>
            <person name="Lee M."/>
        </authorList>
    </citation>
    <scope>NUCLEOTIDE SEQUENCE</scope>
    <source>
        <strain evidence="1">S8</strain>
    </source>
</reference>
<reference evidence="1" key="3">
    <citation type="journal article" date="2023" name="Microbiol. Resour. Announc.">
        <title>Draft Genome Sequence of Granulicatella sp. Strain S8, Isolated from a Marine Fish, Seriola quinqueradiata.</title>
        <authorList>
            <person name="Lee M."/>
            <person name="Farooq A."/>
            <person name="Jeong J.B."/>
            <person name="Jung M.Y."/>
        </authorList>
    </citation>
    <scope>NUCLEOTIDE SEQUENCE</scope>
    <source>
        <strain evidence="1">S8</strain>
    </source>
</reference>
<comment type="caution">
    <text evidence="1">The sequence shown here is derived from an EMBL/GenBank/DDBJ whole genome shotgun (WGS) entry which is preliminary data.</text>
</comment>
<dbReference type="RefSeq" id="WP_256944306.1">
    <property type="nucleotide sequence ID" value="NZ_JANHNZ010000001.1"/>
</dbReference>
<evidence type="ECO:0008006" key="3">
    <source>
        <dbReference type="Google" id="ProtNLM"/>
    </source>
</evidence>
<protein>
    <recommendedName>
        <fullName evidence="3">Mobilization protein</fullName>
    </recommendedName>
</protein>
<keyword evidence="2" id="KW-1185">Reference proteome</keyword>
<reference evidence="1" key="2">
    <citation type="journal article" date="2023" name="Curr. Microbiol.">
        <title>Granulicatella seriolae sp. nov., a Novel Facultative Anaerobe Isolated from Yellowtail Marine Fish.</title>
        <authorList>
            <person name="Lee M."/>
            <person name="Choi Y.J."/>
            <person name="Farooq A."/>
            <person name="Jeong J.B."/>
            <person name="Jung M.Y."/>
        </authorList>
    </citation>
    <scope>NUCLEOTIDE SEQUENCE</scope>
    <source>
        <strain evidence="1">S8</strain>
    </source>
</reference>
<accession>A0ABT1WL45</accession>
<name>A0ABT1WL45_9LACT</name>
<sequence>MIRERERLKAAQQLLCTNSINQLSAAVNNFQFLQHIDGREERGRQAIAEQLVEVEEYLLIVKNQIQTIRNLYKEV</sequence>
<dbReference type="EMBL" id="JANHNZ010000001">
    <property type="protein sequence ID" value="MCQ9209200.1"/>
    <property type="molecule type" value="Genomic_DNA"/>
</dbReference>
<proteinExistence type="predicted"/>
<evidence type="ECO:0000313" key="2">
    <source>
        <dbReference type="Proteomes" id="UP001059480"/>
    </source>
</evidence>
<gene>
    <name evidence="1" type="ORF">NPA36_01290</name>
</gene>
<evidence type="ECO:0000313" key="1">
    <source>
        <dbReference type="EMBL" id="MCQ9209200.1"/>
    </source>
</evidence>